<reference evidence="6" key="1">
    <citation type="submission" date="2016-01" db="EMBL/GenBank/DDBJ databases">
        <title>Reference transcriptome for the parasite Schistocephalus solidus: insights into the molecular evolution of parasitism.</title>
        <authorList>
            <person name="Hebert F.O."/>
            <person name="Grambauer S."/>
            <person name="Barber I."/>
            <person name="Landry C.R."/>
            <person name="Aubin-Horth N."/>
        </authorList>
    </citation>
    <scope>NUCLEOTIDE SEQUENCE</scope>
</reference>
<dbReference type="SUPFAM" id="SSF90229">
    <property type="entry name" value="CCCH zinc finger"/>
    <property type="match status" value="1"/>
</dbReference>
<dbReference type="EMBL" id="GEEE01017920">
    <property type="protein sequence ID" value="JAP45305.1"/>
    <property type="molecule type" value="Transcribed_RNA"/>
</dbReference>
<feature type="domain" description="C3H1-type" evidence="5">
    <location>
        <begin position="164"/>
        <end position="192"/>
    </location>
</feature>
<dbReference type="InterPro" id="IPR000571">
    <property type="entry name" value="Znf_CCCH"/>
</dbReference>
<sequence>MRRSRPFGVNHNQYRYVNPSHSHKFIRKGYFSTEGQGASASCLRSPTYLGPLTSHASFVARPSVFSYRKPTTSNNVTKINAPSLSPSTTLVKTRFKIYRKVTKTSPNPTSRHQFDSRVASKYKLRRIRKNKLSPKPSSDRIACHSPPQTTYKHIVKKAIQTLRYRRQPVCLHFIRTGTCRNNDSCRFSHAADHVKICPKFLSHTCRLGEAKCPLAHVLDPCRIPQCDFFAKGDCKRESCPYLHVKYAENTVSCPSFLNGRCELAQKCTKRHVWPAIPRKKFKNREPAHHLSEPQTNDCAVVATRRSSPLEKAPDGSLRDVFPAPSFIPFEVLDTP</sequence>
<name>A0A0V0JBF8_SCHSO</name>
<dbReference type="EMBL" id="GEEE01000152">
    <property type="protein sequence ID" value="JAP63073.1"/>
    <property type="molecule type" value="Transcribed_RNA"/>
</dbReference>
<dbReference type="InterPro" id="IPR036855">
    <property type="entry name" value="Znf_CCCH_sf"/>
</dbReference>
<evidence type="ECO:0000256" key="3">
    <source>
        <dbReference type="ARBA" id="ARBA00022833"/>
    </source>
</evidence>
<feature type="zinc finger region" description="C3H1-type" evidence="4">
    <location>
        <begin position="220"/>
        <end position="246"/>
    </location>
</feature>
<dbReference type="Gene3D" id="4.10.1000.10">
    <property type="entry name" value="Zinc finger, CCCH-type"/>
    <property type="match status" value="2"/>
</dbReference>
<dbReference type="Pfam" id="PF00642">
    <property type="entry name" value="zf-CCCH"/>
    <property type="match status" value="1"/>
</dbReference>
<keyword evidence="3 4" id="KW-0862">Zinc</keyword>
<evidence type="ECO:0000256" key="2">
    <source>
        <dbReference type="ARBA" id="ARBA00022771"/>
    </source>
</evidence>
<dbReference type="GO" id="GO:0005634">
    <property type="term" value="C:nucleus"/>
    <property type="evidence" value="ECO:0007669"/>
    <property type="project" value="TreeGrafter"/>
</dbReference>
<dbReference type="PANTHER" id="PTHR46156">
    <property type="entry name" value="CCCH ZINGC FINGER"/>
    <property type="match status" value="1"/>
</dbReference>
<dbReference type="GO" id="GO:0008270">
    <property type="term" value="F:zinc ion binding"/>
    <property type="evidence" value="ECO:0007669"/>
    <property type="project" value="UniProtKB-KW"/>
</dbReference>
<dbReference type="EMBL" id="GEEE01018316">
    <property type="protein sequence ID" value="JAP44909.1"/>
    <property type="molecule type" value="Transcribed_RNA"/>
</dbReference>
<dbReference type="EMBL" id="GEEE01008728">
    <property type="protein sequence ID" value="JAP54497.1"/>
    <property type="molecule type" value="Transcribed_RNA"/>
</dbReference>
<keyword evidence="1 4" id="KW-0479">Metal-binding</keyword>
<dbReference type="SMART" id="SM00356">
    <property type="entry name" value="ZnF_C3H1"/>
    <property type="match status" value="4"/>
</dbReference>
<evidence type="ECO:0000313" key="6">
    <source>
        <dbReference type="EMBL" id="JAP63073.1"/>
    </source>
</evidence>
<feature type="zinc finger region" description="C3H1-type" evidence="4">
    <location>
        <begin position="164"/>
        <end position="192"/>
    </location>
</feature>
<dbReference type="PROSITE" id="PS50103">
    <property type="entry name" value="ZF_C3H1"/>
    <property type="match status" value="4"/>
</dbReference>
<dbReference type="AlphaFoldDB" id="A0A0V0JBF8"/>
<protein>
    <submittedName>
        <fullName evidence="6">Zinc finger CCCH domain-containing protein 3</fullName>
    </submittedName>
</protein>
<gene>
    <name evidence="6" type="primary">ZC3H3</name>
    <name evidence="6" type="ORF">TR156868</name>
</gene>
<organism evidence="6">
    <name type="scientific">Schistocephalus solidus</name>
    <name type="common">Tapeworm</name>
    <dbReference type="NCBI Taxonomy" id="70667"/>
    <lineage>
        <taxon>Eukaryota</taxon>
        <taxon>Metazoa</taxon>
        <taxon>Spiralia</taxon>
        <taxon>Lophotrochozoa</taxon>
        <taxon>Platyhelminthes</taxon>
        <taxon>Cestoda</taxon>
        <taxon>Eucestoda</taxon>
        <taxon>Diphyllobothriidea</taxon>
        <taxon>Diphyllobothriidae</taxon>
        <taxon>Schistocephalus</taxon>
    </lineage>
</organism>
<keyword evidence="2 4" id="KW-0863">Zinc-finger</keyword>
<feature type="domain" description="C3H1-type" evidence="5">
    <location>
        <begin position="220"/>
        <end position="246"/>
    </location>
</feature>
<proteinExistence type="predicted"/>
<evidence type="ECO:0000259" key="5">
    <source>
        <dbReference type="PROSITE" id="PS50103"/>
    </source>
</evidence>
<feature type="domain" description="C3H1-type" evidence="5">
    <location>
        <begin position="247"/>
        <end position="274"/>
    </location>
</feature>
<feature type="zinc finger region" description="C3H1-type" evidence="4">
    <location>
        <begin position="196"/>
        <end position="219"/>
    </location>
</feature>
<evidence type="ECO:0000256" key="1">
    <source>
        <dbReference type="ARBA" id="ARBA00022723"/>
    </source>
</evidence>
<accession>A0A0V0JBF8</accession>
<evidence type="ECO:0000256" key="4">
    <source>
        <dbReference type="PROSITE-ProRule" id="PRU00723"/>
    </source>
</evidence>
<feature type="zinc finger region" description="C3H1-type" evidence="4">
    <location>
        <begin position="247"/>
        <end position="274"/>
    </location>
</feature>
<feature type="domain" description="C3H1-type" evidence="5">
    <location>
        <begin position="196"/>
        <end position="219"/>
    </location>
</feature>
<dbReference type="PANTHER" id="PTHR46156:SF1">
    <property type="entry name" value="ZINC FINGER CCCH DOMAIN-CONTAINING PROTEIN 3"/>
    <property type="match status" value="1"/>
</dbReference>